<dbReference type="EMBL" id="MHJL01000034">
    <property type="protein sequence ID" value="OGY66837.1"/>
    <property type="molecule type" value="Genomic_DNA"/>
</dbReference>
<reference evidence="2 3" key="1">
    <citation type="journal article" date="2016" name="Nat. Commun.">
        <title>Thousands of microbial genomes shed light on interconnected biogeochemical processes in an aquifer system.</title>
        <authorList>
            <person name="Anantharaman K."/>
            <person name="Brown C.T."/>
            <person name="Hug L.A."/>
            <person name="Sharon I."/>
            <person name="Castelle C.J."/>
            <person name="Probst A.J."/>
            <person name="Thomas B.C."/>
            <person name="Singh A."/>
            <person name="Wilkins M.J."/>
            <person name="Karaoz U."/>
            <person name="Brodie E.L."/>
            <person name="Williams K.H."/>
            <person name="Hubbard S.S."/>
            <person name="Banfield J.F."/>
        </authorList>
    </citation>
    <scope>NUCLEOTIDE SEQUENCE [LARGE SCALE GENOMIC DNA]</scope>
</reference>
<dbReference type="Proteomes" id="UP000177690">
    <property type="component" value="Unassembled WGS sequence"/>
</dbReference>
<dbReference type="NCBIfam" id="NF047864">
    <property type="entry name" value="CBU_0592_membra"/>
    <property type="match status" value="1"/>
</dbReference>
<evidence type="ECO:0000313" key="2">
    <source>
        <dbReference type="EMBL" id="OGY66837.1"/>
    </source>
</evidence>
<evidence type="ECO:0000259" key="1">
    <source>
        <dbReference type="Pfam" id="PF26604"/>
    </source>
</evidence>
<dbReference type="InterPro" id="IPR058058">
    <property type="entry name" value="CBU_0592-like"/>
</dbReference>
<organism evidence="2 3">
    <name type="scientific">Candidatus Harrisonbacteria bacterium RIFCSPLOWO2_02_FULL_41_13b</name>
    <dbReference type="NCBI Taxonomy" id="1798409"/>
    <lineage>
        <taxon>Bacteria</taxon>
        <taxon>Candidatus Harrisoniibacteriota</taxon>
    </lineage>
</organism>
<name>A0A1G1ZSM7_9BACT</name>
<dbReference type="AlphaFoldDB" id="A0A1G1ZSM7"/>
<comment type="caution">
    <text evidence="2">The sequence shown here is derived from an EMBL/GenBank/DDBJ whole genome shotgun (WGS) entry which is preliminary data.</text>
</comment>
<proteinExistence type="predicted"/>
<gene>
    <name evidence="2" type="ORF">A3I24_04065</name>
</gene>
<accession>A0A1G1ZSM7</accession>
<feature type="domain" description="CBU-0592-like" evidence="1">
    <location>
        <begin position="6"/>
        <end position="75"/>
    </location>
</feature>
<evidence type="ECO:0000313" key="3">
    <source>
        <dbReference type="Proteomes" id="UP000177690"/>
    </source>
</evidence>
<sequence>MEIIIQTLGWIGAALIVVAYFLVSRQYLSSQSRIYQFFNLLGAMGVGVNVFYQEAWPAVALQIVWGVIAIVSLIRPKN</sequence>
<protein>
    <recommendedName>
        <fullName evidence="1">CBU-0592-like domain-containing protein</fullName>
    </recommendedName>
</protein>
<dbReference type="Pfam" id="PF26604">
    <property type="entry name" value="CBU_0592"/>
    <property type="match status" value="1"/>
</dbReference>
<dbReference type="STRING" id="1798409.A3I24_04065"/>